<feature type="region of interest" description="Disordered" evidence="1">
    <location>
        <begin position="1"/>
        <end position="49"/>
    </location>
</feature>
<reference evidence="2 3" key="1">
    <citation type="journal article" date="2018" name="Front. Plant Sci.">
        <title>Red Clover (Trifolium pratense) and Zigzag Clover (T. medium) - A Picture of Genomic Similarities and Differences.</title>
        <authorList>
            <person name="Dluhosova J."/>
            <person name="Istvanek J."/>
            <person name="Nedelnik J."/>
            <person name="Repkova J."/>
        </authorList>
    </citation>
    <scope>NUCLEOTIDE SEQUENCE [LARGE SCALE GENOMIC DNA]</scope>
    <source>
        <strain evidence="3">cv. 10/8</strain>
        <tissue evidence="2">Leaf</tissue>
    </source>
</reference>
<name>A0A392W4K9_9FABA</name>
<feature type="non-terminal residue" evidence="2">
    <location>
        <position position="1"/>
    </location>
</feature>
<evidence type="ECO:0000256" key="1">
    <source>
        <dbReference type="SAM" id="MobiDB-lite"/>
    </source>
</evidence>
<protein>
    <submittedName>
        <fullName evidence="2">Uncharacterized protein</fullName>
    </submittedName>
</protein>
<dbReference type="EMBL" id="LXQA011363725">
    <property type="protein sequence ID" value="MCI94693.1"/>
    <property type="molecule type" value="Genomic_DNA"/>
</dbReference>
<organism evidence="2 3">
    <name type="scientific">Trifolium medium</name>
    <dbReference type="NCBI Taxonomy" id="97028"/>
    <lineage>
        <taxon>Eukaryota</taxon>
        <taxon>Viridiplantae</taxon>
        <taxon>Streptophyta</taxon>
        <taxon>Embryophyta</taxon>
        <taxon>Tracheophyta</taxon>
        <taxon>Spermatophyta</taxon>
        <taxon>Magnoliopsida</taxon>
        <taxon>eudicotyledons</taxon>
        <taxon>Gunneridae</taxon>
        <taxon>Pentapetalae</taxon>
        <taxon>rosids</taxon>
        <taxon>fabids</taxon>
        <taxon>Fabales</taxon>
        <taxon>Fabaceae</taxon>
        <taxon>Papilionoideae</taxon>
        <taxon>50 kb inversion clade</taxon>
        <taxon>NPAAA clade</taxon>
        <taxon>Hologalegina</taxon>
        <taxon>IRL clade</taxon>
        <taxon>Trifolieae</taxon>
        <taxon>Trifolium</taxon>
    </lineage>
</organism>
<proteinExistence type="predicted"/>
<evidence type="ECO:0000313" key="3">
    <source>
        <dbReference type="Proteomes" id="UP000265520"/>
    </source>
</evidence>
<comment type="caution">
    <text evidence="2">The sequence shown here is derived from an EMBL/GenBank/DDBJ whole genome shotgun (WGS) entry which is preliminary data.</text>
</comment>
<sequence length="49" mass="5616">SSKKPKTPPQLPPPNVSSVDLNSRYSKKENKEEKMLLKEKNESDESDEE</sequence>
<feature type="compositionally biased region" description="Basic and acidic residues" evidence="1">
    <location>
        <begin position="26"/>
        <end position="43"/>
    </location>
</feature>
<dbReference type="Proteomes" id="UP000265520">
    <property type="component" value="Unassembled WGS sequence"/>
</dbReference>
<accession>A0A392W4K9</accession>
<evidence type="ECO:0000313" key="2">
    <source>
        <dbReference type="EMBL" id="MCI94693.1"/>
    </source>
</evidence>
<keyword evidence="3" id="KW-1185">Reference proteome</keyword>
<dbReference type="AlphaFoldDB" id="A0A392W4K9"/>